<dbReference type="EMBL" id="VDEP01000238">
    <property type="protein sequence ID" value="KAA1121310.1"/>
    <property type="molecule type" value="Genomic_DNA"/>
</dbReference>
<gene>
    <name evidence="2" type="ORF">PGTUg99_002299</name>
</gene>
<sequence length="111" mass="11870">MTINKTSTALKEPSERLSSEDSSPGDSSSDDSSSDDSSSGDSSGPDHRERREGRSEKPSDKKNENSPIPKTVDLSDCRKLGGTATSDGARDIHSLTDPGFARNFNHLGLFL</sequence>
<reference evidence="2 3" key="1">
    <citation type="submission" date="2019-05" db="EMBL/GenBank/DDBJ databases">
        <title>Emergence of the Ug99 lineage of the wheat stem rust pathogen through somatic hybridization.</title>
        <authorList>
            <person name="Li F."/>
            <person name="Upadhyaya N.M."/>
            <person name="Sperschneider J."/>
            <person name="Matny O."/>
            <person name="Nguyen-Phuc H."/>
            <person name="Mago R."/>
            <person name="Raley C."/>
            <person name="Miller M.E."/>
            <person name="Silverstein K.A.T."/>
            <person name="Henningsen E."/>
            <person name="Hirsch C.D."/>
            <person name="Visser B."/>
            <person name="Pretorius Z.A."/>
            <person name="Steffenson B.J."/>
            <person name="Schwessinger B."/>
            <person name="Dodds P.N."/>
            <person name="Figueroa M."/>
        </authorList>
    </citation>
    <scope>NUCLEOTIDE SEQUENCE [LARGE SCALE GENOMIC DNA]</scope>
    <source>
        <strain evidence="2 3">Ug99</strain>
    </source>
</reference>
<feature type="region of interest" description="Disordered" evidence="1">
    <location>
        <begin position="1"/>
        <end position="101"/>
    </location>
</feature>
<dbReference type="Proteomes" id="UP000325313">
    <property type="component" value="Unassembled WGS sequence"/>
</dbReference>
<protein>
    <submittedName>
        <fullName evidence="2">Uncharacterized protein</fullName>
    </submittedName>
</protein>
<accession>A0A5B0R6Y3</accession>
<proteinExistence type="predicted"/>
<name>A0A5B0R6Y3_PUCGR</name>
<feature type="compositionally biased region" description="Basic and acidic residues" evidence="1">
    <location>
        <begin position="44"/>
        <end position="64"/>
    </location>
</feature>
<evidence type="ECO:0000313" key="2">
    <source>
        <dbReference type="EMBL" id="KAA1121310.1"/>
    </source>
</evidence>
<dbReference type="AlphaFoldDB" id="A0A5B0R6Y3"/>
<comment type="caution">
    <text evidence="2">The sequence shown here is derived from an EMBL/GenBank/DDBJ whole genome shotgun (WGS) entry which is preliminary data.</text>
</comment>
<evidence type="ECO:0000256" key="1">
    <source>
        <dbReference type="SAM" id="MobiDB-lite"/>
    </source>
</evidence>
<evidence type="ECO:0000313" key="3">
    <source>
        <dbReference type="Proteomes" id="UP000325313"/>
    </source>
</evidence>
<organism evidence="2 3">
    <name type="scientific">Puccinia graminis f. sp. tritici</name>
    <dbReference type="NCBI Taxonomy" id="56615"/>
    <lineage>
        <taxon>Eukaryota</taxon>
        <taxon>Fungi</taxon>
        <taxon>Dikarya</taxon>
        <taxon>Basidiomycota</taxon>
        <taxon>Pucciniomycotina</taxon>
        <taxon>Pucciniomycetes</taxon>
        <taxon>Pucciniales</taxon>
        <taxon>Pucciniaceae</taxon>
        <taxon>Puccinia</taxon>
    </lineage>
</organism>